<organism evidence="7 8">
    <name type="scientific">Martelella alba</name>
    <dbReference type="NCBI Taxonomy" id="2590451"/>
    <lineage>
        <taxon>Bacteria</taxon>
        <taxon>Pseudomonadati</taxon>
        <taxon>Pseudomonadota</taxon>
        <taxon>Alphaproteobacteria</taxon>
        <taxon>Hyphomicrobiales</taxon>
        <taxon>Aurantimonadaceae</taxon>
        <taxon>Martelella</taxon>
    </lineage>
</organism>
<evidence type="ECO:0000259" key="6">
    <source>
        <dbReference type="Pfam" id="PF20220"/>
    </source>
</evidence>
<evidence type="ECO:0000256" key="2">
    <source>
        <dbReference type="SAM" id="Coils"/>
    </source>
</evidence>
<reference evidence="7 8" key="1">
    <citation type="submission" date="2019-06" db="EMBL/GenBank/DDBJ databases">
        <authorList>
            <person name="Li M."/>
        </authorList>
    </citation>
    <scope>NUCLEOTIDE SEQUENCE [LARGE SCALE GENOMIC DNA]</scope>
    <source>
        <strain evidence="7 8">BGMRC2036</strain>
    </source>
</reference>
<keyword evidence="8" id="KW-1185">Reference proteome</keyword>
<dbReference type="Pfam" id="PF18276">
    <property type="entry name" value="TcA_TcB_BD"/>
    <property type="match status" value="1"/>
</dbReference>
<dbReference type="OrthoDB" id="9781691at2"/>
<dbReference type="Pfam" id="PF03538">
    <property type="entry name" value="VRP1"/>
    <property type="match status" value="1"/>
</dbReference>
<accession>A0A506U2C3</accession>
<evidence type="ECO:0000313" key="8">
    <source>
        <dbReference type="Proteomes" id="UP000318801"/>
    </source>
</evidence>
<protein>
    <submittedName>
        <fullName evidence="7">Toxin complex protein</fullName>
    </submittedName>
</protein>
<dbReference type="InterPro" id="IPR040840">
    <property type="entry name" value="TcA_TcB_BD"/>
</dbReference>
<feature type="coiled-coil region" evidence="2">
    <location>
        <begin position="2199"/>
        <end position="2240"/>
    </location>
</feature>
<dbReference type="InterPro" id="IPR018003">
    <property type="entry name" value="Insecticidal_toxin/plasmid_vir"/>
</dbReference>
<keyword evidence="1" id="KW-0843">Virulence</keyword>
<feature type="domain" description="ABC toxin N-terminal" evidence="6">
    <location>
        <begin position="1046"/>
        <end position="1171"/>
    </location>
</feature>
<keyword evidence="2" id="KW-0175">Coiled coil</keyword>
<feature type="region of interest" description="Disordered" evidence="3">
    <location>
        <begin position="1"/>
        <end position="22"/>
    </location>
</feature>
<dbReference type="Pfam" id="PF18413">
    <property type="entry name" value="Neuraminidase"/>
    <property type="match status" value="1"/>
</dbReference>
<dbReference type="EMBL" id="VHLG01000016">
    <property type="protein sequence ID" value="TPW27618.1"/>
    <property type="molecule type" value="Genomic_DNA"/>
</dbReference>
<sequence>MNSSIDRSAGTGRSGPMPAGKSRQLFEKKRICELAHSGKQTIPFAEIAHHPLFQAIADRQRDDGFKADLKRFNFNNAAEAVAFAAGAGRRNRAINLQQFSGGAAEAALPKLPRPFLARARREAIRTWRSMQHLLSVKDPMNIGLRHTPSRLPEPLEQAYSQAGNQAFANPSSLQSDQSVAAYLSYLYRIAHGLDDEIGLIEPETQSDRLSHRRPDLARLTLSEANLKREIPAIGIINEVLDSGLGDIDFERSFFPIALPFNAAMAAARAALSKIGGTTLNMIHGETLASRFPLRPGFSLSADTAGLLGLSGSSDMPAEAGSVLSLLSEDSAAGGGVPPSTAQDLFGVSGIELTGHIAFLRKSLDLDFDALMQMLGLYAVSQEDGEPVAQVDYATSFFDNPTDFVLLAAGDDQTVYCDGGPLTAPYLRSMHYLARLHHATDLPFHQLNLLLSIPGARIPMDPVADPDRVARCCISKTGLRLLASYRVYHDAFGLSPEAFQALFDTICPFWRADAILEGQEQVTAGLEQTETSFMRALFGQDAPYVLATITKKATPISDPRLSAAVQNGLRISAIELDVLVQALSGSFALQEAVDARGLGALYRLSAFFRMLGWPLTSGLELAARVSSQFMQGDPLFQALTACNMNGDQTDQLLTALDQLTTLAQWMASVELSPENLLALIIPGAQTGRRASEKDLEWLAALAKAAATSLIAERTFTEFEIWDTVDGRTTLLPASGWHADLRDRAGLYHGSGVLTAAYDGAVFDEEIRGFIAAYPEIDLDSGRNHRQIARLVSRLERLRDAQIDAIERQVATLGNALKPAGAGALIVWAQTDPFSVLETLLAGADNDAALFWLAELRRYAAADDALRLGDIALELIGFMPQWIAPGLGHGDDGIMLAGPLDLEQLFYLSCFGRLQAGAAGDAAWRGYLAMAKDAQPGPDMPGDQAAALRQACMQTLAILLECPPDDIKAYCADMFGDDALADDIARLDALSRHVRLAERLHISARDLLALKAVSHSGQRGDWSTAETAARAGLAQFEDGDHVAAFENALAEDRRDALVAAFMQTNIARDPVLCDRVIDREALYRHLLLDVQVTSAVPTSRLVEAMSSLQLYITRALNGLEKGVGFVNREALAARWQLDRTYRHWEANAKLARYPQNYIEPELRYETSPEFDALLQSISGSDLDETGAETAVNTYMAGLANVCALSVCSFYVEPKDEAGGGPTYHFLAAADWEPGRFFYRKMEADFAAIAALSGGAGYLKALDWTFWEEVEVPATHELLSDIAVCVFENRYFFFWLEIEERKAQGPENKEAVWRIHPRYMRCDANALTGPKYTPGLFTEGELQGAGGVLSIDGAFEWTGARPAVSTLYHPMTATGLCQYGVPASRATPQGALKTAIYVTIGIDLQETGSSGALHQSSMQIRLTDDWVDGIFYPEQPVDLRMQEAAPAQFTCVHPQIAMSMIEGDHMIETDNDIFLQHMWIRSTTSGVYATGMLVEIWSGNSPRATYRLPAVNSANIGTIETGFGEDFRSHYLIAQPHANTDKSGFFTDIFTERAAETYLQTVLTIEDEEISPKTVTGERVGGKDTLWYSKSAPNLPFAETNHEIYESANERRKSSVAVPESWMVKLGESRKIKVKLKVNRPMGQYFFDWYTVKTHQNGRLFLPYDSYKLDTEVEIGTFTLRLSFGKVNTVWTQNDTHSSRNFVHLVENDSTKIEDTYLILNSSSALAELARKMPRPGDFPGLFTLENQALSEKLGSFPTDFTQTLAELYGSDDTTRLPETSLPEARFDFDASHGGYGWEIFYHIPTALAASYADNGQFDAALNWLERIYNPKLSAPWQVLPLAGAEMPEGESAFDTGDVIVDPDRLAADYPFYYQQATIRHYIETMLAAGDALYHEETQESLQQAKSLYVEARQLFADNLEEILEVVTAQPWRNPTLGAVAEARTPVFLPPYNRELRDLYDLIGARLNNLRQWLDIDGKPLNIPLLSAVIDPRQLQMAAKTALRKTPAETRAEELEPLIDFTTIARATRHYIANLKTTSSRLQAAKEKADGFTMAQTARTNARDSLTRAIALQGLAIDVARTEKDVKTANVAAKVSALRNEVQINMLQYYVTALEARIREGKAAWEQTRVGFENKVADMRARIEGRLPTIMGTSAGGAPYAIVNAQRPLHAVGHLLSMQITSARAQYNEERKAKKDQIISDIAKLTSELAAASLEQEKARQALKKEEAQRDNLRRDRDAADALVALGDTAFGTDRFYNWLAGDLENLFDDEFAVTLELCKLLAHAYEDETGQTNGTSFINTTNPGDSNERFNAPYRLALDVERLELAYVTALMDPQSAAASLTFSLSALPALNGQVSAHEALVASGEAYFELGEDMFEVLYPGQYDRRIQSIAVHFPGLEKAGLSPHGRLTQIANTRYLTRERQTERGGRIRRNRHALQSIMLAEARVDTARFDYPEGMLRRFQNTGVESRWHLVLPALQALRSGRHPQSHTRAWQDAATRHMEILTPALDDVTITVTFSGRW</sequence>
<dbReference type="InterPro" id="IPR041079">
    <property type="entry name" value="Neuraminidase-like"/>
</dbReference>
<dbReference type="RefSeq" id="WP_141150718.1">
    <property type="nucleotide sequence ID" value="NZ_VHLG01000016.1"/>
</dbReference>
<dbReference type="InterPro" id="IPR046839">
    <property type="entry name" value="ABC_toxin_N"/>
</dbReference>
<feature type="domain" description="Tc toxin complex TcA C-terminal TcB-binding" evidence="4">
    <location>
        <begin position="2214"/>
        <end position="2475"/>
    </location>
</feature>
<dbReference type="Proteomes" id="UP000318801">
    <property type="component" value="Unassembled WGS sequence"/>
</dbReference>
<feature type="domain" description="Neuraminidase-like" evidence="5">
    <location>
        <begin position="1202"/>
        <end position="1327"/>
    </location>
</feature>
<comment type="caution">
    <text evidence="7">The sequence shown here is derived from an EMBL/GenBank/DDBJ whole genome shotgun (WGS) entry which is preliminary data.</text>
</comment>
<name>A0A506U2C3_9HYPH</name>
<evidence type="ECO:0000259" key="5">
    <source>
        <dbReference type="Pfam" id="PF18413"/>
    </source>
</evidence>
<dbReference type="Pfam" id="PF20220">
    <property type="entry name" value="ABC_toxin_N"/>
    <property type="match status" value="1"/>
</dbReference>
<evidence type="ECO:0000259" key="4">
    <source>
        <dbReference type="Pfam" id="PF18276"/>
    </source>
</evidence>
<proteinExistence type="predicted"/>
<evidence type="ECO:0000256" key="3">
    <source>
        <dbReference type="SAM" id="MobiDB-lite"/>
    </source>
</evidence>
<gene>
    <name evidence="7" type="ORF">FJU08_19440</name>
</gene>
<evidence type="ECO:0000256" key="1">
    <source>
        <dbReference type="ARBA" id="ARBA00023026"/>
    </source>
</evidence>
<evidence type="ECO:0000313" key="7">
    <source>
        <dbReference type="EMBL" id="TPW27618.1"/>
    </source>
</evidence>